<dbReference type="PANTHER" id="PTHR46067">
    <property type="entry name" value="ACYL-COA N-ACYLTRANSFERASES (NAT) SUPERFAMILY PROTEIN"/>
    <property type="match status" value="1"/>
</dbReference>
<comment type="caution">
    <text evidence="2">The sequence shown here is derived from an EMBL/GenBank/DDBJ whole genome shotgun (WGS) entry which is preliminary data.</text>
</comment>
<dbReference type="Pfam" id="PF13302">
    <property type="entry name" value="Acetyltransf_3"/>
    <property type="match status" value="1"/>
</dbReference>
<dbReference type="InterPro" id="IPR016181">
    <property type="entry name" value="Acyl_CoA_acyltransferase"/>
</dbReference>
<feature type="non-terminal residue" evidence="2">
    <location>
        <position position="1"/>
    </location>
</feature>
<proteinExistence type="predicted"/>
<dbReference type="Gramene" id="Jr11_01330_p1">
    <property type="protein sequence ID" value="cds.Jr11_01330_p1"/>
    <property type="gene ID" value="Jr11_01330"/>
</dbReference>
<evidence type="ECO:0000313" key="3">
    <source>
        <dbReference type="Proteomes" id="UP000619265"/>
    </source>
</evidence>
<gene>
    <name evidence="2" type="ORF">F2P56_023608</name>
</gene>
<dbReference type="EMBL" id="LIHL02000011">
    <property type="protein sequence ID" value="KAF5453896.1"/>
    <property type="molecule type" value="Genomic_DNA"/>
</dbReference>
<evidence type="ECO:0000259" key="1">
    <source>
        <dbReference type="PROSITE" id="PS51186"/>
    </source>
</evidence>
<dbReference type="Proteomes" id="UP000619265">
    <property type="component" value="Unassembled WGS sequence"/>
</dbReference>
<reference evidence="2" key="2">
    <citation type="submission" date="2020-03" db="EMBL/GenBank/DDBJ databases">
        <title>Walnut 2.0.</title>
        <authorList>
            <person name="Marrano A."/>
            <person name="Britton M."/>
            <person name="Zimin A.V."/>
            <person name="Zaini P.A."/>
            <person name="Workman R."/>
            <person name="Puiu D."/>
            <person name="Bianco L."/>
            <person name="Allen B.J."/>
            <person name="Troggio M."/>
            <person name="Leslie C.A."/>
            <person name="Timp W."/>
            <person name="Dendekar A."/>
            <person name="Salzberg S.L."/>
            <person name="Neale D.B."/>
        </authorList>
    </citation>
    <scope>NUCLEOTIDE SEQUENCE</scope>
    <source>
        <tissue evidence="2">Leaves</tissue>
    </source>
</reference>
<dbReference type="InterPro" id="IPR000182">
    <property type="entry name" value="GNAT_dom"/>
</dbReference>
<evidence type="ECO:0000313" key="2">
    <source>
        <dbReference type="EMBL" id="KAF5453896.1"/>
    </source>
</evidence>
<organism evidence="2 3">
    <name type="scientific">Juglans regia</name>
    <name type="common">English walnut</name>
    <dbReference type="NCBI Taxonomy" id="51240"/>
    <lineage>
        <taxon>Eukaryota</taxon>
        <taxon>Viridiplantae</taxon>
        <taxon>Streptophyta</taxon>
        <taxon>Embryophyta</taxon>
        <taxon>Tracheophyta</taxon>
        <taxon>Spermatophyta</taxon>
        <taxon>Magnoliopsida</taxon>
        <taxon>eudicotyledons</taxon>
        <taxon>Gunneridae</taxon>
        <taxon>Pentapetalae</taxon>
        <taxon>rosids</taxon>
        <taxon>fabids</taxon>
        <taxon>Fagales</taxon>
        <taxon>Juglandaceae</taxon>
        <taxon>Juglans</taxon>
    </lineage>
</organism>
<name>A0A833X266_JUGRE</name>
<dbReference type="GO" id="GO:0016747">
    <property type="term" value="F:acyltransferase activity, transferring groups other than amino-acyl groups"/>
    <property type="evidence" value="ECO:0007669"/>
    <property type="project" value="InterPro"/>
</dbReference>
<reference evidence="2" key="1">
    <citation type="submission" date="2015-10" db="EMBL/GenBank/DDBJ databases">
        <authorList>
            <person name="Martinez-Garcia P.J."/>
            <person name="Crepeau M.W."/>
            <person name="Puiu D."/>
            <person name="Gonzalez-Ibeas D."/>
            <person name="Whalen J."/>
            <person name="Stevens K."/>
            <person name="Paul R."/>
            <person name="Butterfield T."/>
            <person name="Britton M."/>
            <person name="Reagan R."/>
            <person name="Chakraborty S."/>
            <person name="Walawage S.L."/>
            <person name="Vasquez-Gross H.A."/>
            <person name="Cardeno C."/>
            <person name="Famula R."/>
            <person name="Pratt K."/>
            <person name="Kuruganti S."/>
            <person name="Aradhya M.K."/>
            <person name="Leslie C.A."/>
            <person name="Dandekar A.M."/>
            <person name="Salzberg S.L."/>
            <person name="Wegrzyn J.L."/>
            <person name="Langley C.H."/>
            <person name="Neale D.B."/>
        </authorList>
    </citation>
    <scope>NUCLEOTIDE SEQUENCE</scope>
    <source>
        <tissue evidence="2">Leaves</tissue>
    </source>
</reference>
<dbReference type="PROSITE" id="PS51186">
    <property type="entry name" value="GNAT"/>
    <property type="match status" value="1"/>
</dbReference>
<dbReference type="SUPFAM" id="SSF55729">
    <property type="entry name" value="Acyl-CoA N-acyltransferases (Nat)"/>
    <property type="match status" value="1"/>
</dbReference>
<dbReference type="Gene3D" id="3.40.630.30">
    <property type="match status" value="1"/>
</dbReference>
<feature type="domain" description="N-acetyltransferase" evidence="1">
    <location>
        <begin position="28"/>
        <end position="181"/>
    </location>
</feature>
<sequence length="196" mass="22417">ASIYHTLPSPKFYLIFFRCDKMAMPIDITLRPFKISDVDDFMGWAGDDNVTLYCRWDTYTSRDDALDFLEEVISSHPWYRAICTNDDRPIGSIYVMPGVGKDQRRGEIGYAISGKYWGKGIATGAVKLAISCVFKEMKFLERVEGLVYAENKASQKVLEKAGFIKEGLLKKYFFVKGKSRDIVVYSSFVDEYSVAW</sequence>
<dbReference type="AlphaFoldDB" id="A0A833X266"/>
<protein>
    <recommendedName>
        <fullName evidence="1">N-acetyltransferase domain-containing protein</fullName>
    </recommendedName>
</protein>
<dbReference type="PANTHER" id="PTHR46067:SF22">
    <property type="entry name" value="N-ACETYLTRANSFERASE DOMAIN-CONTAINING PROTEIN"/>
    <property type="match status" value="1"/>
</dbReference>
<accession>A0A833X266</accession>